<dbReference type="Pfam" id="PF04471">
    <property type="entry name" value="Mrr_cat"/>
    <property type="match status" value="1"/>
</dbReference>
<dbReference type="OrthoDB" id="9794834at2"/>
<feature type="domain" description="IrrE N-terminal-like" evidence="2">
    <location>
        <begin position="292"/>
        <end position="418"/>
    </location>
</feature>
<reference evidence="4 6" key="2">
    <citation type="submission" date="2019-03" db="EMBL/GenBank/DDBJ databases">
        <title>Genomic Encyclopedia of Type Strains, Phase IV (KMG-IV): sequencing the most valuable type-strain genomes for metagenomic binning, comparative biology and taxonomic classification.</title>
        <authorList>
            <person name="Goeker M."/>
        </authorList>
    </citation>
    <scope>NUCLEOTIDE SEQUENCE [LARGE SCALE GENOMIC DNA]</scope>
    <source>
        <strain evidence="4 6">DSM 3764</strain>
    </source>
</reference>
<dbReference type="InterPro" id="IPR007560">
    <property type="entry name" value="Restrct_endonuc_IV_Mrr"/>
</dbReference>
<keyword evidence="4" id="KW-0378">Hydrolase</keyword>
<evidence type="ECO:0000259" key="2">
    <source>
        <dbReference type="Pfam" id="PF06114"/>
    </source>
</evidence>
<feature type="domain" description="Restriction endonuclease type IV Mrr" evidence="1">
    <location>
        <begin position="39"/>
        <end position="132"/>
    </location>
</feature>
<dbReference type="InterPro" id="IPR052345">
    <property type="entry name" value="Rad_response_metalloprotease"/>
</dbReference>
<evidence type="ECO:0000313" key="4">
    <source>
        <dbReference type="EMBL" id="TCU89523.1"/>
    </source>
</evidence>
<reference evidence="3 5" key="1">
    <citation type="submission" date="2018-06" db="EMBL/GenBank/DDBJ databases">
        <authorList>
            <consortium name="Pathogen Informatics"/>
            <person name="Doyle S."/>
        </authorList>
    </citation>
    <scope>NUCLEOTIDE SEQUENCE [LARGE SCALE GENOMIC DNA]</scope>
    <source>
        <strain evidence="3 5">NCTC11159</strain>
    </source>
</reference>
<dbReference type="PANTHER" id="PTHR43236">
    <property type="entry name" value="ANTITOXIN HIGA1"/>
    <property type="match status" value="1"/>
</dbReference>
<dbReference type="AlphaFoldDB" id="A0A377Q7K0"/>
<dbReference type="SUPFAM" id="SSF52980">
    <property type="entry name" value="Restriction endonuclease-like"/>
    <property type="match status" value="1"/>
</dbReference>
<keyword evidence="6" id="KW-1185">Reference proteome</keyword>
<accession>A0A377Q7K0</accession>
<dbReference type="EMBL" id="SMBT01000002">
    <property type="protein sequence ID" value="TCU89523.1"/>
    <property type="molecule type" value="Genomic_DNA"/>
</dbReference>
<dbReference type="InterPro" id="IPR011856">
    <property type="entry name" value="tRNA_endonuc-like_dom_sf"/>
</dbReference>
<dbReference type="InterPro" id="IPR010359">
    <property type="entry name" value="IrrE_HExxH"/>
</dbReference>
<dbReference type="Proteomes" id="UP000255108">
    <property type="component" value="Unassembled WGS sequence"/>
</dbReference>
<name>A0A377Q7K0_9NEIS</name>
<sequence>MKEKINTTQIGDKLEDQIFNYFKEKIDSDSFYVKRTNCQIFKKKGYYSKDRGSNIIFDISIEIFYSDPDCYTSLILIECKNYSHNVPVDDTEEFFAKVQQVGPANSKAIIVSTAAFQSGAQNFARSKGMGLVRYFPSNEIKWILHRTPSQLITQKSIDITQNILSHSNNRSQFFNFYIQTPLRLTTALCDLIEDLTIDSSLAHEQTHNATKKVRIQNNSIHYITKDVLEEKCTKILNHINYYNGEVSLEKICLLEEDNSNLKVHIYDESSPISDSILGQITFSPPEIKIYKKSCNNHGQLRFTLAHELAHHLLEHKQYMLSETCEENDFSTNNSCISDDEIERLEFQANHFAACLLMPQKNIVNDFYKLIEHIGVKNKGFGMLYVDDQQCNIKNYNFITNALANKYGVSQAAVSIRLKSLQLLFDKRFQ</sequence>
<gene>
    <name evidence="4" type="ORF">EV682_102435</name>
    <name evidence="3" type="ORF">NCTC11159_01960</name>
</gene>
<proteinExistence type="predicted"/>
<keyword evidence="4" id="KW-0540">Nuclease</keyword>
<evidence type="ECO:0000313" key="6">
    <source>
        <dbReference type="Proteomes" id="UP000295794"/>
    </source>
</evidence>
<dbReference type="InterPro" id="IPR011335">
    <property type="entry name" value="Restrct_endonuc-II-like"/>
</dbReference>
<dbReference type="Gene3D" id="3.40.1350.10">
    <property type="match status" value="1"/>
</dbReference>
<dbReference type="Pfam" id="PF06114">
    <property type="entry name" value="Peptidase_M78"/>
    <property type="match status" value="1"/>
</dbReference>
<evidence type="ECO:0000313" key="3">
    <source>
        <dbReference type="EMBL" id="STQ90893.1"/>
    </source>
</evidence>
<dbReference type="GO" id="GO:0004519">
    <property type="term" value="F:endonuclease activity"/>
    <property type="evidence" value="ECO:0007669"/>
    <property type="project" value="UniProtKB-KW"/>
</dbReference>
<dbReference type="GO" id="GO:0009307">
    <property type="term" value="P:DNA restriction-modification system"/>
    <property type="evidence" value="ECO:0007669"/>
    <property type="project" value="InterPro"/>
</dbReference>
<evidence type="ECO:0000259" key="1">
    <source>
        <dbReference type="Pfam" id="PF04471"/>
    </source>
</evidence>
<protein>
    <submittedName>
        <fullName evidence="3">Domain of uncharacterized function (DUF955)</fullName>
    </submittedName>
    <submittedName>
        <fullName evidence="4">Restriction endonuclease</fullName>
    </submittedName>
</protein>
<dbReference type="Gene3D" id="1.10.10.2910">
    <property type="match status" value="1"/>
</dbReference>
<keyword evidence="4" id="KW-0255">Endonuclease</keyword>
<dbReference type="EMBL" id="UGHR01000001">
    <property type="protein sequence ID" value="STQ90893.1"/>
    <property type="molecule type" value="Genomic_DNA"/>
</dbReference>
<dbReference type="RefSeq" id="WP_115227169.1">
    <property type="nucleotide sequence ID" value="NZ_CAWOLO010000002.1"/>
</dbReference>
<dbReference type="GO" id="GO:0003677">
    <property type="term" value="F:DNA binding"/>
    <property type="evidence" value="ECO:0007669"/>
    <property type="project" value="InterPro"/>
</dbReference>
<evidence type="ECO:0000313" key="5">
    <source>
        <dbReference type="Proteomes" id="UP000255108"/>
    </source>
</evidence>
<organism evidence="3 5">
    <name type="scientific">Iodobacter fluviatilis</name>
    <dbReference type="NCBI Taxonomy" id="537"/>
    <lineage>
        <taxon>Bacteria</taxon>
        <taxon>Pseudomonadati</taxon>
        <taxon>Pseudomonadota</taxon>
        <taxon>Betaproteobacteria</taxon>
        <taxon>Neisseriales</taxon>
        <taxon>Chitinibacteraceae</taxon>
        <taxon>Iodobacter</taxon>
    </lineage>
</organism>
<dbReference type="PANTHER" id="PTHR43236:SF1">
    <property type="entry name" value="BLL7220 PROTEIN"/>
    <property type="match status" value="1"/>
</dbReference>
<dbReference type="Proteomes" id="UP000295794">
    <property type="component" value="Unassembled WGS sequence"/>
</dbReference>